<comment type="caution">
    <text evidence="2">The sequence shown here is derived from an EMBL/GenBank/DDBJ whole genome shotgun (WGS) entry which is preliminary data.</text>
</comment>
<reference evidence="2 3" key="1">
    <citation type="journal article" date="2020" name="Nature">
        <title>Bacterial chemolithoautotrophy via manganese oxidation.</title>
        <authorList>
            <person name="Yu H."/>
            <person name="Leadbetter J.R."/>
        </authorList>
    </citation>
    <scope>NUCLEOTIDE SEQUENCE [LARGE SCALE GENOMIC DNA]</scope>
    <source>
        <strain evidence="2 3">RBP-1</strain>
    </source>
</reference>
<accession>A0A7X6I604</accession>
<sequence length="128" mass="13410">MNRDIESLLAIAAVGAIAAAAAAAMALPRTAYADDITIETTPFASSRTRTDVRQELLGQARQVRAGATEWSQQQGTVLKGQVTVPEVRADFVANRREVSALTAEDSGSAWLKMKPLPGSTAVMGGPGQ</sequence>
<keyword evidence="1" id="KW-0732">Signal</keyword>
<evidence type="ECO:0000313" key="2">
    <source>
        <dbReference type="EMBL" id="NKE65619.1"/>
    </source>
</evidence>
<keyword evidence="3" id="KW-1185">Reference proteome</keyword>
<dbReference type="Proteomes" id="UP000521868">
    <property type="component" value="Unassembled WGS sequence"/>
</dbReference>
<proteinExistence type="predicted"/>
<feature type="signal peptide" evidence="1">
    <location>
        <begin position="1"/>
        <end position="33"/>
    </location>
</feature>
<evidence type="ECO:0000313" key="3">
    <source>
        <dbReference type="Proteomes" id="UP000521868"/>
    </source>
</evidence>
<dbReference type="RefSeq" id="WP_168106728.1">
    <property type="nucleotide sequence ID" value="NZ_VTOX01000002.1"/>
</dbReference>
<dbReference type="AlphaFoldDB" id="A0A7X6I604"/>
<name>A0A7X6I604_9BURK</name>
<gene>
    <name evidence="2" type="ORF">RAMLITH_07265</name>
</gene>
<evidence type="ECO:0000256" key="1">
    <source>
        <dbReference type="SAM" id="SignalP"/>
    </source>
</evidence>
<dbReference type="EMBL" id="VTOX01000002">
    <property type="protein sequence ID" value="NKE65619.1"/>
    <property type="molecule type" value="Genomic_DNA"/>
</dbReference>
<organism evidence="2 3">
    <name type="scientific">Ramlibacter lithotrophicus</name>
    <dbReference type="NCBI Taxonomy" id="2606681"/>
    <lineage>
        <taxon>Bacteria</taxon>
        <taxon>Pseudomonadati</taxon>
        <taxon>Pseudomonadota</taxon>
        <taxon>Betaproteobacteria</taxon>
        <taxon>Burkholderiales</taxon>
        <taxon>Comamonadaceae</taxon>
        <taxon>Ramlibacter</taxon>
    </lineage>
</organism>
<protein>
    <recommendedName>
        <fullName evidence="4">DUF4148 domain-containing protein</fullName>
    </recommendedName>
</protein>
<feature type="chain" id="PRO_5031285354" description="DUF4148 domain-containing protein" evidence="1">
    <location>
        <begin position="34"/>
        <end position="128"/>
    </location>
</feature>
<evidence type="ECO:0008006" key="4">
    <source>
        <dbReference type="Google" id="ProtNLM"/>
    </source>
</evidence>